<keyword evidence="2" id="KW-0812">Transmembrane</keyword>
<evidence type="ECO:0000256" key="2">
    <source>
        <dbReference type="SAM" id="Phobius"/>
    </source>
</evidence>
<keyword evidence="2" id="KW-1133">Transmembrane helix</keyword>
<evidence type="ECO:0000313" key="4">
    <source>
        <dbReference type="Proteomes" id="UP000242815"/>
    </source>
</evidence>
<feature type="transmembrane region" description="Helical" evidence="2">
    <location>
        <begin position="65"/>
        <end position="91"/>
    </location>
</feature>
<reference evidence="3 4" key="1">
    <citation type="submission" date="2016-10" db="EMBL/GenBank/DDBJ databases">
        <authorList>
            <person name="de Groot N.N."/>
        </authorList>
    </citation>
    <scope>NUCLEOTIDE SEQUENCE [LARGE SCALE GENOMIC DNA]</scope>
    <source>
        <strain evidence="3 4">JCM 18415</strain>
    </source>
</reference>
<feature type="transmembrane region" description="Helical" evidence="2">
    <location>
        <begin position="97"/>
        <end position="119"/>
    </location>
</feature>
<protein>
    <recommendedName>
        <fullName evidence="5">Holin-X, holin superfamily III</fullName>
    </recommendedName>
</protein>
<sequence length="156" mass="16577">MSRVPGDDVPESGDVGGQPRQSQPVLDELKSSAQWLEHAALVGGDLVRLAGMELRLAAGDSGRMLLLALAMIPVAILAWTGLSVLLAWLVFTWLGSVAWGLAGFIALQLLMLGIVAAYCRKLSASLRFPATRRQLNALKEQIHGTQDTAETDSTAG</sequence>
<evidence type="ECO:0000256" key="1">
    <source>
        <dbReference type="SAM" id="MobiDB-lite"/>
    </source>
</evidence>
<feature type="region of interest" description="Disordered" evidence="1">
    <location>
        <begin position="1"/>
        <end position="23"/>
    </location>
</feature>
<gene>
    <name evidence="3" type="ORF">SAMN05216578_10646</name>
</gene>
<organism evidence="3 4">
    <name type="scientific">Halopseudomonas formosensis</name>
    <dbReference type="NCBI Taxonomy" id="1002526"/>
    <lineage>
        <taxon>Bacteria</taxon>
        <taxon>Pseudomonadati</taxon>
        <taxon>Pseudomonadota</taxon>
        <taxon>Gammaproteobacteria</taxon>
        <taxon>Pseudomonadales</taxon>
        <taxon>Pseudomonadaceae</taxon>
        <taxon>Halopseudomonas</taxon>
    </lineage>
</organism>
<dbReference type="Proteomes" id="UP000242815">
    <property type="component" value="Unassembled WGS sequence"/>
</dbReference>
<proteinExistence type="predicted"/>
<dbReference type="EMBL" id="FOYD01000006">
    <property type="protein sequence ID" value="SFQ84013.1"/>
    <property type="molecule type" value="Genomic_DNA"/>
</dbReference>
<accession>A0A1I6BSX4</accession>
<evidence type="ECO:0008006" key="5">
    <source>
        <dbReference type="Google" id="ProtNLM"/>
    </source>
</evidence>
<name>A0A1I6BSX4_9GAMM</name>
<dbReference type="OrthoDB" id="6887871at2"/>
<dbReference type="AlphaFoldDB" id="A0A1I6BSX4"/>
<keyword evidence="2" id="KW-0472">Membrane</keyword>
<dbReference type="STRING" id="1002526.SAMN05216578_10646"/>
<evidence type="ECO:0000313" key="3">
    <source>
        <dbReference type="EMBL" id="SFQ84013.1"/>
    </source>
</evidence>
<dbReference type="RefSeq" id="WP_090539055.1">
    <property type="nucleotide sequence ID" value="NZ_FOYD01000006.1"/>
</dbReference>